<keyword evidence="7" id="KW-0472">Membrane</keyword>
<feature type="domain" description="Bacterial type II secretion system protein E" evidence="8">
    <location>
        <begin position="324"/>
        <end position="699"/>
    </location>
</feature>
<evidence type="ECO:0000259" key="9">
    <source>
        <dbReference type="Pfam" id="PF00482"/>
    </source>
</evidence>
<dbReference type="EMBL" id="KL403721">
    <property type="protein sequence ID" value="KEH15459.1"/>
    <property type="molecule type" value="Genomic_DNA"/>
</dbReference>
<evidence type="ECO:0000256" key="4">
    <source>
        <dbReference type="ARBA" id="ARBA00022741"/>
    </source>
</evidence>
<dbReference type="PANTHER" id="PTHR30258">
    <property type="entry name" value="TYPE II SECRETION SYSTEM PROTEIN GSPE-RELATED"/>
    <property type="match status" value="1"/>
</dbReference>
<dbReference type="GO" id="GO:0005524">
    <property type="term" value="F:ATP binding"/>
    <property type="evidence" value="ECO:0007669"/>
    <property type="project" value="UniProtKB-KW"/>
</dbReference>
<dbReference type="InterPro" id="IPR001482">
    <property type="entry name" value="T2SS/T4SS_dom"/>
</dbReference>
<reference evidence="10 11" key="1">
    <citation type="journal article" date="2011" name="Nature">
        <title>The Medicago genome provides insight into the evolution of rhizobial symbioses.</title>
        <authorList>
            <person name="Young N.D."/>
            <person name="Debelle F."/>
            <person name="Oldroyd G.E."/>
            <person name="Geurts R."/>
            <person name="Cannon S.B."/>
            <person name="Udvardi M.K."/>
            <person name="Benedito V.A."/>
            <person name="Mayer K.F."/>
            <person name="Gouzy J."/>
            <person name="Schoof H."/>
            <person name="Van de Peer Y."/>
            <person name="Proost S."/>
            <person name="Cook D.R."/>
            <person name="Meyers B.C."/>
            <person name="Spannagl M."/>
            <person name="Cheung F."/>
            <person name="De Mita S."/>
            <person name="Krishnakumar V."/>
            <person name="Gundlach H."/>
            <person name="Zhou S."/>
            <person name="Mudge J."/>
            <person name="Bharti A.K."/>
            <person name="Murray J.D."/>
            <person name="Naoumkina M.A."/>
            <person name="Rosen B."/>
            <person name="Silverstein K.A."/>
            <person name="Tang H."/>
            <person name="Rombauts S."/>
            <person name="Zhao P.X."/>
            <person name="Zhou P."/>
            <person name="Barbe V."/>
            <person name="Bardou P."/>
            <person name="Bechner M."/>
            <person name="Bellec A."/>
            <person name="Berger A."/>
            <person name="Berges H."/>
            <person name="Bidwell S."/>
            <person name="Bisseling T."/>
            <person name="Choisne N."/>
            <person name="Couloux A."/>
            <person name="Denny R."/>
            <person name="Deshpande S."/>
            <person name="Dai X."/>
            <person name="Doyle J.J."/>
            <person name="Dudez A.M."/>
            <person name="Farmer A.D."/>
            <person name="Fouteau S."/>
            <person name="Franken C."/>
            <person name="Gibelin C."/>
            <person name="Gish J."/>
            <person name="Goldstein S."/>
            <person name="Gonzalez A.J."/>
            <person name="Green P.J."/>
            <person name="Hallab A."/>
            <person name="Hartog M."/>
            <person name="Hua A."/>
            <person name="Humphray S.J."/>
            <person name="Jeong D.H."/>
            <person name="Jing Y."/>
            <person name="Jocker A."/>
            <person name="Kenton S.M."/>
            <person name="Kim D.J."/>
            <person name="Klee K."/>
            <person name="Lai H."/>
            <person name="Lang C."/>
            <person name="Lin S."/>
            <person name="Macmil S.L."/>
            <person name="Magdelenat G."/>
            <person name="Matthews L."/>
            <person name="McCorrison J."/>
            <person name="Monaghan E.L."/>
            <person name="Mun J.H."/>
            <person name="Najar F.Z."/>
            <person name="Nicholson C."/>
            <person name="Noirot C."/>
            <person name="O'Bleness M."/>
            <person name="Paule C.R."/>
            <person name="Poulain J."/>
            <person name="Prion F."/>
            <person name="Qin B."/>
            <person name="Qu C."/>
            <person name="Retzel E.F."/>
            <person name="Riddle C."/>
            <person name="Sallet E."/>
            <person name="Samain S."/>
            <person name="Samson N."/>
            <person name="Sanders I."/>
            <person name="Saurat O."/>
            <person name="Scarpelli C."/>
            <person name="Schiex T."/>
            <person name="Segurens B."/>
            <person name="Severin A.J."/>
            <person name="Sherrier D.J."/>
            <person name="Shi R."/>
            <person name="Sims S."/>
            <person name="Singer S.R."/>
            <person name="Sinharoy S."/>
            <person name="Sterck L."/>
            <person name="Viollet A."/>
            <person name="Wang B.B."/>
            <person name="Wang K."/>
            <person name="Wang M."/>
            <person name="Wang X."/>
            <person name="Warfsmann J."/>
            <person name="Weissenbach J."/>
            <person name="White D.D."/>
            <person name="White J.D."/>
            <person name="Wiley G.B."/>
            <person name="Wincker P."/>
            <person name="Xing Y."/>
            <person name="Yang L."/>
            <person name="Yao Z."/>
            <person name="Ying F."/>
            <person name="Zhai J."/>
            <person name="Zhou L."/>
            <person name="Zuber A."/>
            <person name="Denarie J."/>
            <person name="Dixon R.A."/>
            <person name="May G.D."/>
            <person name="Schwartz D.C."/>
            <person name="Rogers J."/>
            <person name="Quetier F."/>
            <person name="Town C.D."/>
            <person name="Roe B.A."/>
        </authorList>
    </citation>
    <scope>NUCLEOTIDE SEQUENCE [LARGE SCALE GENOMIC DNA]</scope>
    <source>
        <strain evidence="11">cv. Jemalong A17</strain>
    </source>
</reference>
<gene>
    <name evidence="10" type="ORF">MTR_0997s0010</name>
</gene>
<evidence type="ECO:0000313" key="11">
    <source>
        <dbReference type="Proteomes" id="UP000002051"/>
    </source>
</evidence>
<dbReference type="InterPro" id="IPR018076">
    <property type="entry name" value="T2SS_GspF_dom"/>
</dbReference>
<proteinExistence type="predicted"/>
<evidence type="ECO:0000256" key="2">
    <source>
        <dbReference type="ARBA" id="ARBA00022475"/>
    </source>
</evidence>
<dbReference type="Pfam" id="PF00437">
    <property type="entry name" value="T2SSE"/>
    <property type="match status" value="1"/>
</dbReference>
<dbReference type="SUPFAM" id="SSF52540">
    <property type="entry name" value="P-loop containing nucleoside triphosphate hydrolases"/>
    <property type="match status" value="1"/>
</dbReference>
<evidence type="ECO:0000256" key="5">
    <source>
        <dbReference type="ARBA" id="ARBA00022840"/>
    </source>
</evidence>
<name>A0A072TD45_MEDTR</name>
<evidence type="ECO:0000256" key="3">
    <source>
        <dbReference type="ARBA" id="ARBA00022692"/>
    </source>
</evidence>
<keyword evidence="2" id="KW-1003">Cell membrane</keyword>
<dbReference type="Proteomes" id="UP000002051">
    <property type="component" value="Unassembled WGS sequence"/>
</dbReference>
<evidence type="ECO:0000259" key="8">
    <source>
        <dbReference type="Pfam" id="PF00437"/>
    </source>
</evidence>
<dbReference type="AlphaFoldDB" id="A0A072TD45"/>
<dbReference type="Gene3D" id="3.30.450.90">
    <property type="match status" value="1"/>
</dbReference>
<dbReference type="Pfam" id="PF06864">
    <property type="entry name" value="PAP_PilO"/>
    <property type="match status" value="1"/>
</dbReference>
<evidence type="ECO:0000256" key="1">
    <source>
        <dbReference type="ARBA" id="ARBA00004651"/>
    </source>
</evidence>
<dbReference type="InterPro" id="IPR027417">
    <property type="entry name" value="P-loop_NTPase"/>
</dbReference>
<dbReference type="Gene3D" id="3.40.50.300">
    <property type="entry name" value="P-loop containing nucleotide triphosphate hydrolases"/>
    <property type="match status" value="1"/>
</dbReference>
<dbReference type="GO" id="GO:0016887">
    <property type="term" value="F:ATP hydrolysis activity"/>
    <property type="evidence" value="ECO:0000318"/>
    <property type="project" value="GO_Central"/>
</dbReference>
<sequence length="1038" mass="114852">MRMVLSGVAVVVALAGLYFAYQYYENIQEQRRLKSARDAAAESARLAAQASVPDAGKILRSTPDSQIWIDACRRAVYSEPAWQMGWQLTSYRCSDSQFMVSWRRGSGATIANVPHGAVVADDGNTASRSSPLPLPVGLQGTDNAVALRAARNALVLWSQVHQIAVAVSAMPAPQPKQRDPATIAATALGDAPPPPIPAIQFSFAVPTAPFALSFDSVPGVRINEMQLDDATGSAGGDSSSWKIAGIAFDRLTMKVWADKQTARNPVFLSWIDRNKDAGFALKHETIDLAAVMQLRDGQGFRFSNRDADQPQQEGYENRAEALELIERAAYYRASDIHFLLRGQHAIVQLTVNNDLRHFREYQQEKAELLVRAIWQGLVTTGDAQWRDHERQNAQVTGEKLKSDTGVTSIRIVRGPMYPAAQGGQFMVLRLQYANTVRAERRAGLEVLRFPAPPHGEFLLPKMGFTEQNIAKLRHIMSMPDGILIITGPTGAGKSTTDYELRKEEARVRPYLKQIMIADPIEFPEEFSTQLPVTNALDKAATAEQFAEAMAAALRMAPRMISPGEIRGAEVALMAFEAATTGHKVSTTLHVSDAFLWPDRLELMDITKLKRRMFCDPKIVRGVVAQRLLSPLCPHCKVHIDDAPGAVSPSVLAALRTWSEDGDLSKVYVRGPGCEECSHEGTGPRFGIMEVVVTDARLMADFIDRGTAVARRNHHRRPDADPPLLETAIGHTWLLAMRTDALWRSRMPKVDGLKGQLLNALGLGRGGQRVRQKTLSRKRTGWWGRISDAADRKAFNWATREALYDHLATQNGNGVSVEDALDGFAAIMLKRKRRSSAALVANVARRMREGMPLRKAIAIAVPLDEQAIIAGGEMSGKLGIALDLLISSHDRVDAVLRAYKAAAIRPVMYLAMTYGVMWAVGEYVMPSIIQGLPESKVQGMGIVMYKAADFSQSWWSVVPPLLCAVAFYAIRWSFPRWIGPTRIKAERYFPYSFYRDIEGYKWLSTFSGMVEAGITDVHALAHQMATASPWLRERLWHIR</sequence>
<keyword evidence="6" id="KW-1133">Transmembrane helix</keyword>
<dbReference type="GO" id="GO:0005886">
    <property type="term" value="C:plasma membrane"/>
    <property type="evidence" value="ECO:0000318"/>
    <property type="project" value="GO_Central"/>
</dbReference>
<dbReference type="PANTHER" id="PTHR30258:SF3">
    <property type="entry name" value="SLL1921 PROTEIN"/>
    <property type="match status" value="1"/>
</dbReference>
<keyword evidence="5" id="KW-0067">ATP-binding</keyword>
<dbReference type="InterPro" id="IPR009663">
    <property type="entry name" value="PAP_PilO"/>
</dbReference>
<organism evidence="10 11">
    <name type="scientific">Medicago truncatula</name>
    <name type="common">Barrel medic</name>
    <name type="synonym">Medicago tribuloides</name>
    <dbReference type="NCBI Taxonomy" id="3880"/>
    <lineage>
        <taxon>Eukaryota</taxon>
        <taxon>Viridiplantae</taxon>
        <taxon>Streptophyta</taxon>
        <taxon>Embryophyta</taxon>
        <taxon>Tracheophyta</taxon>
        <taxon>Spermatophyta</taxon>
        <taxon>Magnoliopsida</taxon>
        <taxon>eudicotyledons</taxon>
        <taxon>Gunneridae</taxon>
        <taxon>Pentapetalae</taxon>
        <taxon>rosids</taxon>
        <taxon>fabids</taxon>
        <taxon>Fabales</taxon>
        <taxon>Fabaceae</taxon>
        <taxon>Papilionoideae</taxon>
        <taxon>50 kb inversion clade</taxon>
        <taxon>NPAAA clade</taxon>
        <taxon>Hologalegina</taxon>
        <taxon>IRL clade</taxon>
        <taxon>Trifolieae</taxon>
        <taxon>Medicago</taxon>
    </lineage>
</organism>
<dbReference type="InterPro" id="IPR042094">
    <property type="entry name" value="T2SS_GspF_sf"/>
</dbReference>
<feature type="domain" description="Type II secretion system protein GspF" evidence="9">
    <location>
        <begin position="803"/>
        <end position="925"/>
    </location>
</feature>
<accession>A0A072TD45</accession>
<comment type="subcellular location">
    <subcellularLocation>
        <location evidence="1">Cell membrane</location>
        <topology evidence="1">Multi-pass membrane protein</topology>
    </subcellularLocation>
</comment>
<keyword evidence="3" id="KW-0812">Transmembrane</keyword>
<dbReference type="Gene3D" id="1.20.81.30">
    <property type="entry name" value="Type II secretion system (T2SS), domain F"/>
    <property type="match status" value="1"/>
</dbReference>
<keyword evidence="11" id="KW-1185">Reference proteome</keyword>
<feature type="non-terminal residue" evidence="10">
    <location>
        <position position="1038"/>
    </location>
</feature>
<evidence type="ECO:0000256" key="7">
    <source>
        <dbReference type="ARBA" id="ARBA00023136"/>
    </source>
</evidence>
<dbReference type="HOGENOM" id="CLU_293325_0_0_1"/>
<dbReference type="Pfam" id="PF00482">
    <property type="entry name" value="T2SSF"/>
    <property type="match status" value="1"/>
</dbReference>
<keyword evidence="4" id="KW-0547">Nucleotide-binding</keyword>
<reference evidence="10 11" key="2">
    <citation type="journal article" date="2014" name="BMC Genomics">
        <title>An improved genome release (version Mt4.0) for the model legume Medicago truncatula.</title>
        <authorList>
            <person name="Tang H."/>
            <person name="Krishnakumar V."/>
            <person name="Bidwell S."/>
            <person name="Rosen B."/>
            <person name="Chan A."/>
            <person name="Zhou S."/>
            <person name="Gentzbittel L."/>
            <person name="Childs K.L."/>
            <person name="Yandell M."/>
            <person name="Gundlach H."/>
            <person name="Mayer K.F."/>
            <person name="Schwartz D.C."/>
            <person name="Town C.D."/>
        </authorList>
    </citation>
    <scope>GENOME REANNOTATION</scope>
    <source>
        <strain evidence="11">cv. Jemalong A17</strain>
    </source>
</reference>
<evidence type="ECO:0000256" key="6">
    <source>
        <dbReference type="ARBA" id="ARBA00022989"/>
    </source>
</evidence>
<evidence type="ECO:0000313" key="10">
    <source>
        <dbReference type="EMBL" id="KEH15459.1"/>
    </source>
</evidence>
<protein>
    <submittedName>
        <fullName evidence="10">Type II secretion system protein, putative</fullName>
    </submittedName>
</protein>